<dbReference type="PATRIC" id="fig|1423806.3.peg.695"/>
<dbReference type="SUPFAM" id="SSF53850">
    <property type="entry name" value="Periplasmic binding protein-like II"/>
    <property type="match status" value="1"/>
</dbReference>
<dbReference type="GO" id="GO:0000976">
    <property type="term" value="F:transcription cis-regulatory region binding"/>
    <property type="evidence" value="ECO:0007669"/>
    <property type="project" value="TreeGrafter"/>
</dbReference>
<dbReference type="InterPro" id="IPR005119">
    <property type="entry name" value="LysR_subst-bd"/>
</dbReference>
<sequence>MTFLVLTQTLSYTKTAEQLYISQPAVTQQIQRLEEKLDLKLVHYHRPNLKITQAGEELADFLQRTSVQAKQVLERIQTPDKFQEINFSTTRSLSVFLAPKLIKEVAAQKAFRKISCHVGNTEQALAKVRNGESQFALVEGNFNKNKFGYKIISSEPFVAVAAPDHPLAQFKSLTWSDLVKTPLLVRERGSGSREILASLARAENVSLADFEHMIVISEPLLIRQLLLEGVGVSFLYRSLVEKQLQQRQLVELPMRDNGQTAHDLYIVYAKDSYFKKDYEKWADVLR</sequence>
<organism evidence="6 7">
    <name type="scientific">Liquorilactobacillus sucicola DSM 21376 = JCM 15457</name>
    <dbReference type="NCBI Taxonomy" id="1423806"/>
    <lineage>
        <taxon>Bacteria</taxon>
        <taxon>Bacillati</taxon>
        <taxon>Bacillota</taxon>
        <taxon>Bacilli</taxon>
        <taxon>Lactobacillales</taxon>
        <taxon>Lactobacillaceae</taxon>
        <taxon>Liquorilactobacillus</taxon>
    </lineage>
</organism>
<keyword evidence="7" id="KW-1185">Reference proteome</keyword>
<comment type="similarity">
    <text evidence="1">Belongs to the LysR transcriptional regulatory family.</text>
</comment>
<proteinExistence type="inferred from homology"/>
<dbReference type="GO" id="GO:0003700">
    <property type="term" value="F:DNA-binding transcription factor activity"/>
    <property type="evidence" value="ECO:0007669"/>
    <property type="project" value="InterPro"/>
</dbReference>
<dbReference type="eggNOG" id="COG0583">
    <property type="taxonomic scope" value="Bacteria"/>
</dbReference>
<name>A0A0R2E2W7_9LACO</name>
<evidence type="ECO:0000256" key="4">
    <source>
        <dbReference type="ARBA" id="ARBA00023163"/>
    </source>
</evidence>
<dbReference type="Pfam" id="PF00126">
    <property type="entry name" value="HTH_1"/>
    <property type="match status" value="1"/>
</dbReference>
<evidence type="ECO:0000313" key="7">
    <source>
        <dbReference type="Proteomes" id="UP000050961"/>
    </source>
</evidence>
<dbReference type="PRINTS" id="PR00039">
    <property type="entry name" value="HTHLYSR"/>
</dbReference>
<dbReference type="SUPFAM" id="SSF46785">
    <property type="entry name" value="Winged helix' DNA-binding domain"/>
    <property type="match status" value="1"/>
</dbReference>
<dbReference type="Gene3D" id="1.10.10.10">
    <property type="entry name" value="Winged helix-like DNA-binding domain superfamily/Winged helix DNA-binding domain"/>
    <property type="match status" value="1"/>
</dbReference>
<dbReference type="Proteomes" id="UP000050961">
    <property type="component" value="Unassembled WGS sequence"/>
</dbReference>
<dbReference type="STRING" id="1423806.FD15_GL000683"/>
<evidence type="ECO:0000256" key="2">
    <source>
        <dbReference type="ARBA" id="ARBA00023015"/>
    </source>
</evidence>
<protein>
    <submittedName>
        <fullName evidence="6">Transcriptional regulator</fullName>
    </submittedName>
</protein>
<evidence type="ECO:0000256" key="1">
    <source>
        <dbReference type="ARBA" id="ARBA00009437"/>
    </source>
</evidence>
<keyword evidence="2" id="KW-0805">Transcription regulation</keyword>
<dbReference type="InterPro" id="IPR000847">
    <property type="entry name" value="LysR_HTH_N"/>
</dbReference>
<dbReference type="PANTHER" id="PTHR30126:SF91">
    <property type="entry name" value="LYSR FAMILY TRANSCRIPTIONAL REGULATOR"/>
    <property type="match status" value="1"/>
</dbReference>
<dbReference type="PANTHER" id="PTHR30126">
    <property type="entry name" value="HTH-TYPE TRANSCRIPTIONAL REGULATOR"/>
    <property type="match status" value="1"/>
</dbReference>
<dbReference type="Pfam" id="PF03466">
    <property type="entry name" value="LysR_substrate"/>
    <property type="match status" value="1"/>
</dbReference>
<keyword evidence="3" id="KW-0238">DNA-binding</keyword>
<comment type="caution">
    <text evidence="6">The sequence shown here is derived from an EMBL/GenBank/DDBJ whole genome shotgun (WGS) entry which is preliminary data.</text>
</comment>
<reference evidence="6 7" key="1">
    <citation type="journal article" date="2015" name="Genome Announc.">
        <title>Expanding the biotechnology potential of lactobacilli through comparative genomics of 213 strains and associated genera.</title>
        <authorList>
            <person name="Sun Z."/>
            <person name="Harris H.M."/>
            <person name="McCann A."/>
            <person name="Guo C."/>
            <person name="Argimon S."/>
            <person name="Zhang W."/>
            <person name="Yang X."/>
            <person name="Jeffery I.B."/>
            <person name="Cooney J.C."/>
            <person name="Kagawa T.F."/>
            <person name="Liu W."/>
            <person name="Song Y."/>
            <person name="Salvetti E."/>
            <person name="Wrobel A."/>
            <person name="Rasinkangas P."/>
            <person name="Parkhill J."/>
            <person name="Rea M.C."/>
            <person name="O'Sullivan O."/>
            <person name="Ritari J."/>
            <person name="Douillard F.P."/>
            <person name="Paul Ross R."/>
            <person name="Yang R."/>
            <person name="Briner A.E."/>
            <person name="Felis G.E."/>
            <person name="de Vos W.M."/>
            <person name="Barrangou R."/>
            <person name="Klaenhammer T.R."/>
            <person name="Caufield P.W."/>
            <person name="Cui Y."/>
            <person name="Zhang H."/>
            <person name="O'Toole P.W."/>
        </authorList>
    </citation>
    <scope>NUCLEOTIDE SEQUENCE [LARGE SCALE GENOMIC DNA]</scope>
    <source>
        <strain evidence="6 7">DSM 21376</strain>
    </source>
</reference>
<gene>
    <name evidence="6" type="ORF">FD15_GL000683</name>
</gene>
<accession>A0A0R2E2W7</accession>
<dbReference type="InterPro" id="IPR036388">
    <property type="entry name" value="WH-like_DNA-bd_sf"/>
</dbReference>
<dbReference type="AlphaFoldDB" id="A0A0R2E2W7"/>
<dbReference type="EMBL" id="AYZF01000008">
    <property type="protein sequence ID" value="KRN07114.1"/>
    <property type="molecule type" value="Genomic_DNA"/>
</dbReference>
<dbReference type="PROSITE" id="PS50931">
    <property type="entry name" value="HTH_LYSR"/>
    <property type="match status" value="1"/>
</dbReference>
<evidence type="ECO:0000313" key="6">
    <source>
        <dbReference type="EMBL" id="KRN07114.1"/>
    </source>
</evidence>
<keyword evidence="4" id="KW-0804">Transcription</keyword>
<evidence type="ECO:0000256" key="3">
    <source>
        <dbReference type="ARBA" id="ARBA00023125"/>
    </source>
</evidence>
<dbReference type="Gene3D" id="3.40.190.10">
    <property type="entry name" value="Periplasmic binding protein-like II"/>
    <property type="match status" value="2"/>
</dbReference>
<evidence type="ECO:0000259" key="5">
    <source>
        <dbReference type="PROSITE" id="PS50931"/>
    </source>
</evidence>
<feature type="domain" description="HTH lysR-type" evidence="5">
    <location>
        <begin position="1"/>
        <end position="52"/>
    </location>
</feature>
<dbReference type="InterPro" id="IPR036390">
    <property type="entry name" value="WH_DNA-bd_sf"/>
</dbReference>